<reference evidence="3" key="1">
    <citation type="submission" date="2025-08" db="UniProtKB">
        <authorList>
            <consortium name="RefSeq"/>
        </authorList>
    </citation>
    <scope>IDENTIFICATION</scope>
</reference>
<evidence type="ECO:0000256" key="1">
    <source>
        <dbReference type="SAM" id="Phobius"/>
    </source>
</evidence>
<keyword evidence="1" id="KW-0472">Membrane</keyword>
<feature type="transmembrane region" description="Helical" evidence="1">
    <location>
        <begin position="158"/>
        <end position="181"/>
    </location>
</feature>
<keyword evidence="1" id="KW-0812">Transmembrane</keyword>
<dbReference type="GeneID" id="106079867"/>
<organism evidence="2 3">
    <name type="scientific">Biomphalaria glabrata</name>
    <name type="common">Bloodfluke planorb</name>
    <name type="synonym">Freshwater snail</name>
    <dbReference type="NCBI Taxonomy" id="6526"/>
    <lineage>
        <taxon>Eukaryota</taxon>
        <taxon>Metazoa</taxon>
        <taxon>Spiralia</taxon>
        <taxon>Lophotrochozoa</taxon>
        <taxon>Mollusca</taxon>
        <taxon>Gastropoda</taxon>
        <taxon>Heterobranchia</taxon>
        <taxon>Euthyneura</taxon>
        <taxon>Panpulmonata</taxon>
        <taxon>Hygrophila</taxon>
        <taxon>Lymnaeoidea</taxon>
        <taxon>Planorbidae</taxon>
        <taxon>Biomphalaria</taxon>
    </lineage>
</organism>
<accession>A0A9W3B0D4</accession>
<keyword evidence="2" id="KW-1185">Reference proteome</keyword>
<gene>
    <name evidence="3" type="primary">LOC106079867</name>
</gene>
<evidence type="ECO:0000313" key="2">
    <source>
        <dbReference type="Proteomes" id="UP001165740"/>
    </source>
</evidence>
<dbReference type="RefSeq" id="XP_055892929.1">
    <property type="nucleotide sequence ID" value="XM_056036954.1"/>
</dbReference>
<proteinExistence type="predicted"/>
<dbReference type="AlphaFoldDB" id="A0A9W3B0D4"/>
<protein>
    <submittedName>
        <fullName evidence="3">Uncharacterized protein LOC106079867</fullName>
    </submittedName>
</protein>
<sequence length="244" mass="26853">MKNNCDDVTCERPGSCLEMELLQIDHQAQIYHLLELNTSSLIQESGTQLGNSDLFNASSSPQNSANFPSLETQVQTQATDIWTTHSKRCKDPALQNSSVTGGDSHVIGDVGFQLQSYKANSDWQGGTFIPPATCSEELVVQATQTTQTTQTTVKCCQILSLVLVLLFFCPCVPLALVAAYIKGIQWKKLFYSDKSVGNLTVCNILVITFGLMLYALIGFLIWYNNERMGKPGFTLSQIPFHVGL</sequence>
<evidence type="ECO:0000313" key="3">
    <source>
        <dbReference type="RefSeq" id="XP_055892929.1"/>
    </source>
</evidence>
<feature type="transmembrane region" description="Helical" evidence="1">
    <location>
        <begin position="201"/>
        <end position="223"/>
    </location>
</feature>
<dbReference type="Proteomes" id="UP001165740">
    <property type="component" value="Chromosome 7"/>
</dbReference>
<name>A0A9W3B0D4_BIOGL</name>
<keyword evidence="1" id="KW-1133">Transmembrane helix</keyword>
<dbReference type="OrthoDB" id="10325397at2759"/>